<name>A0A2J6QXN4_HYAVF</name>
<dbReference type="Pfam" id="PF05699">
    <property type="entry name" value="Dimer_Tnp_hAT"/>
    <property type="match status" value="1"/>
</dbReference>
<keyword evidence="3" id="KW-1185">Reference proteome</keyword>
<dbReference type="InterPro" id="IPR012337">
    <property type="entry name" value="RNaseH-like_sf"/>
</dbReference>
<dbReference type="EMBL" id="KZ613964">
    <property type="protein sequence ID" value="PMD31010.1"/>
    <property type="molecule type" value="Genomic_DNA"/>
</dbReference>
<dbReference type="OrthoDB" id="3439855at2759"/>
<sequence length="69" mass="8227">RQRWPKLSRMAINILSIPPMSDEPERVFSGARRTVTWDRGRLEAEIIEMWECLKHWKRSGILDTFIESV</sequence>
<dbReference type="SUPFAM" id="SSF53098">
    <property type="entry name" value="Ribonuclease H-like"/>
    <property type="match status" value="1"/>
</dbReference>
<reference evidence="2 3" key="1">
    <citation type="submission" date="2016-04" db="EMBL/GenBank/DDBJ databases">
        <title>A degradative enzymes factory behind the ericoid mycorrhizal symbiosis.</title>
        <authorList>
            <consortium name="DOE Joint Genome Institute"/>
            <person name="Martino E."/>
            <person name="Morin E."/>
            <person name="Grelet G."/>
            <person name="Kuo A."/>
            <person name="Kohler A."/>
            <person name="Daghino S."/>
            <person name="Barry K."/>
            <person name="Choi C."/>
            <person name="Cichocki N."/>
            <person name="Clum A."/>
            <person name="Copeland A."/>
            <person name="Hainaut M."/>
            <person name="Haridas S."/>
            <person name="Labutti K."/>
            <person name="Lindquist E."/>
            <person name="Lipzen A."/>
            <person name="Khouja H.-R."/>
            <person name="Murat C."/>
            <person name="Ohm R."/>
            <person name="Olson A."/>
            <person name="Spatafora J."/>
            <person name="Veneault-Fourrey C."/>
            <person name="Henrissat B."/>
            <person name="Grigoriev I."/>
            <person name="Martin F."/>
            <person name="Perotto S."/>
        </authorList>
    </citation>
    <scope>NUCLEOTIDE SEQUENCE [LARGE SCALE GENOMIC DNA]</scope>
    <source>
        <strain evidence="2 3">F</strain>
    </source>
</reference>
<feature type="non-terminal residue" evidence="2">
    <location>
        <position position="1"/>
    </location>
</feature>
<evidence type="ECO:0000313" key="3">
    <source>
        <dbReference type="Proteomes" id="UP000235786"/>
    </source>
</evidence>
<dbReference type="InterPro" id="IPR008906">
    <property type="entry name" value="HATC_C_dom"/>
</dbReference>
<evidence type="ECO:0000259" key="1">
    <source>
        <dbReference type="Pfam" id="PF05699"/>
    </source>
</evidence>
<protein>
    <recommendedName>
        <fullName evidence="1">HAT C-terminal dimerisation domain-containing protein</fullName>
    </recommendedName>
</protein>
<dbReference type="GO" id="GO:0046983">
    <property type="term" value="F:protein dimerization activity"/>
    <property type="evidence" value="ECO:0007669"/>
    <property type="project" value="InterPro"/>
</dbReference>
<evidence type="ECO:0000313" key="2">
    <source>
        <dbReference type="EMBL" id="PMD31010.1"/>
    </source>
</evidence>
<feature type="domain" description="HAT C-terminal dimerisation" evidence="1">
    <location>
        <begin position="2"/>
        <end position="56"/>
    </location>
</feature>
<organism evidence="2 3">
    <name type="scientific">Hyaloscypha variabilis (strain UAMH 11265 / GT02V1 / F)</name>
    <name type="common">Meliniomyces variabilis</name>
    <dbReference type="NCBI Taxonomy" id="1149755"/>
    <lineage>
        <taxon>Eukaryota</taxon>
        <taxon>Fungi</taxon>
        <taxon>Dikarya</taxon>
        <taxon>Ascomycota</taxon>
        <taxon>Pezizomycotina</taxon>
        <taxon>Leotiomycetes</taxon>
        <taxon>Helotiales</taxon>
        <taxon>Hyaloscyphaceae</taxon>
        <taxon>Hyaloscypha</taxon>
        <taxon>Hyaloscypha variabilis</taxon>
    </lineage>
</organism>
<gene>
    <name evidence="2" type="ORF">L207DRAFT_442860</name>
</gene>
<dbReference type="AlphaFoldDB" id="A0A2J6QXN4"/>
<dbReference type="Proteomes" id="UP000235786">
    <property type="component" value="Unassembled WGS sequence"/>
</dbReference>
<accession>A0A2J6QXN4</accession>
<proteinExistence type="predicted"/>